<dbReference type="Proteomes" id="UP001596410">
    <property type="component" value="Unassembled WGS sequence"/>
</dbReference>
<proteinExistence type="predicted"/>
<evidence type="ECO:0000313" key="2">
    <source>
        <dbReference type="EMBL" id="MFC7063013.1"/>
    </source>
</evidence>
<feature type="transmembrane region" description="Helical" evidence="1">
    <location>
        <begin position="12"/>
        <end position="37"/>
    </location>
</feature>
<evidence type="ECO:0000313" key="3">
    <source>
        <dbReference type="Proteomes" id="UP001596410"/>
    </source>
</evidence>
<keyword evidence="1" id="KW-1133">Transmembrane helix</keyword>
<sequence>MSKFIKNKHIQNILKWVMLGIICAMILVGAIVAYLFISDMFYQEERAILIIMENYH</sequence>
<dbReference type="RefSeq" id="WP_204711536.1">
    <property type="nucleotide sequence ID" value="NZ_JBHSZV010000037.1"/>
</dbReference>
<keyword evidence="1" id="KW-0472">Membrane</keyword>
<dbReference type="EMBL" id="JBHSZV010000037">
    <property type="protein sequence ID" value="MFC7063013.1"/>
    <property type="molecule type" value="Genomic_DNA"/>
</dbReference>
<keyword evidence="3" id="KW-1185">Reference proteome</keyword>
<reference evidence="3" key="1">
    <citation type="journal article" date="2019" name="Int. J. Syst. Evol. Microbiol.">
        <title>The Global Catalogue of Microorganisms (GCM) 10K type strain sequencing project: providing services to taxonomists for standard genome sequencing and annotation.</title>
        <authorList>
            <consortium name="The Broad Institute Genomics Platform"/>
            <consortium name="The Broad Institute Genome Sequencing Center for Infectious Disease"/>
            <person name="Wu L."/>
            <person name="Ma J."/>
        </authorList>
    </citation>
    <scope>NUCLEOTIDE SEQUENCE [LARGE SCALE GENOMIC DNA]</scope>
    <source>
        <strain evidence="3">CGMCC 4.1621</strain>
    </source>
</reference>
<evidence type="ECO:0000256" key="1">
    <source>
        <dbReference type="SAM" id="Phobius"/>
    </source>
</evidence>
<accession>A0ABW2ELD6</accession>
<comment type="caution">
    <text evidence="2">The sequence shown here is derived from an EMBL/GenBank/DDBJ whole genome shotgun (WGS) entry which is preliminary data.</text>
</comment>
<organism evidence="2 3">
    <name type="scientific">Halobacillus seohaensis</name>
    <dbReference type="NCBI Taxonomy" id="447421"/>
    <lineage>
        <taxon>Bacteria</taxon>
        <taxon>Bacillati</taxon>
        <taxon>Bacillota</taxon>
        <taxon>Bacilli</taxon>
        <taxon>Bacillales</taxon>
        <taxon>Bacillaceae</taxon>
        <taxon>Halobacillus</taxon>
    </lineage>
</organism>
<name>A0ABW2ELD6_9BACI</name>
<gene>
    <name evidence="2" type="ORF">ACFQIC_14370</name>
</gene>
<keyword evidence="1" id="KW-0812">Transmembrane</keyword>
<protein>
    <submittedName>
        <fullName evidence="2">Uncharacterized protein</fullName>
    </submittedName>
</protein>